<keyword evidence="3" id="KW-1133">Transmembrane helix</keyword>
<dbReference type="GO" id="GO:0015385">
    <property type="term" value="F:sodium:proton antiporter activity"/>
    <property type="evidence" value="ECO:0007669"/>
    <property type="project" value="TreeGrafter"/>
</dbReference>
<dbReference type="Proteomes" id="UP001139493">
    <property type="component" value="Unassembled WGS sequence"/>
</dbReference>
<feature type="transmembrane region" description="Helical" evidence="3">
    <location>
        <begin position="6"/>
        <end position="27"/>
    </location>
</feature>
<reference evidence="4" key="1">
    <citation type="submission" date="2022-06" db="EMBL/GenBank/DDBJ databases">
        <title>Genomic Encyclopedia of Archaeal and Bacterial Type Strains, Phase II (KMG-II): from individual species to whole genera.</title>
        <authorList>
            <person name="Goeker M."/>
        </authorList>
    </citation>
    <scope>NUCLEOTIDE SEQUENCE</scope>
    <source>
        <strain evidence="4">DSM 26652</strain>
    </source>
</reference>
<comment type="caution">
    <text evidence="4">The sequence shown here is derived from an EMBL/GenBank/DDBJ whole genome shotgun (WGS) entry which is preliminary data.</text>
</comment>
<keyword evidence="5" id="KW-1185">Reference proteome</keyword>
<gene>
    <name evidence="4" type="ORF">APR03_003521</name>
</gene>
<evidence type="ECO:0000256" key="3">
    <source>
        <dbReference type="SAM" id="Phobius"/>
    </source>
</evidence>
<evidence type="ECO:0000256" key="1">
    <source>
        <dbReference type="ARBA" id="ARBA00008404"/>
    </source>
</evidence>
<accession>A0A9X2GBN8</accession>
<feature type="transmembrane region" description="Helical" evidence="3">
    <location>
        <begin position="63"/>
        <end position="83"/>
    </location>
</feature>
<dbReference type="AlphaFoldDB" id="A0A9X2GBN8"/>
<dbReference type="EMBL" id="JAMTCS010000011">
    <property type="protein sequence ID" value="MCP2266156.1"/>
    <property type="molecule type" value="Genomic_DNA"/>
</dbReference>
<dbReference type="NCBIfam" id="TIGR01300">
    <property type="entry name" value="CPA3_mnhG_phaG"/>
    <property type="match status" value="1"/>
</dbReference>
<organism evidence="4 5">
    <name type="scientific">Promicromonospora thailandica</name>
    <dbReference type="NCBI Taxonomy" id="765201"/>
    <lineage>
        <taxon>Bacteria</taxon>
        <taxon>Bacillati</taxon>
        <taxon>Actinomycetota</taxon>
        <taxon>Actinomycetes</taxon>
        <taxon>Micrococcales</taxon>
        <taxon>Promicromonosporaceae</taxon>
        <taxon>Promicromonospora</taxon>
    </lineage>
</organism>
<keyword evidence="3" id="KW-0472">Membrane</keyword>
<dbReference type="Pfam" id="PF03334">
    <property type="entry name" value="PhaG_MnhG_YufB"/>
    <property type="match status" value="1"/>
</dbReference>
<evidence type="ECO:0000313" key="4">
    <source>
        <dbReference type="EMBL" id="MCP2266156.1"/>
    </source>
</evidence>
<protein>
    <submittedName>
        <fullName evidence="4">Multisubunit sodium/proton antiporter, MrpG subunit (TC 2.A.63.1)</fullName>
    </submittedName>
</protein>
<sequence length="123" mass="12472">MTVVTDALAALCLLLGAFFSFSAGMGVVKFDNVLSRLHVVAKPQVLGLLLLLTGVALRLQDAGAASMLVLVAIFQLLTSPVAAHMVGRAALRTGHVGPDLPGFDDGGPARRAAAADDEAGHGG</sequence>
<evidence type="ECO:0000313" key="5">
    <source>
        <dbReference type="Proteomes" id="UP001139493"/>
    </source>
</evidence>
<dbReference type="PANTHER" id="PTHR34703">
    <property type="entry name" value="ANTIPORTER SUBUNIT MNHG2-RELATED"/>
    <property type="match status" value="1"/>
</dbReference>
<dbReference type="RefSeq" id="WP_253837722.1">
    <property type="nucleotide sequence ID" value="NZ_JAMTCS010000011.1"/>
</dbReference>
<dbReference type="PANTHER" id="PTHR34703:SF1">
    <property type="entry name" value="ANTIPORTER SUBUNIT MNHG2-RELATED"/>
    <property type="match status" value="1"/>
</dbReference>
<keyword evidence="3" id="KW-0812">Transmembrane</keyword>
<name>A0A9X2GBN8_9MICO</name>
<comment type="similarity">
    <text evidence="1">Belongs to the CPA3 antiporters (TC 2.A.63) subunit G family.</text>
</comment>
<proteinExistence type="inferred from homology"/>
<evidence type="ECO:0000256" key="2">
    <source>
        <dbReference type="SAM" id="MobiDB-lite"/>
    </source>
</evidence>
<feature type="region of interest" description="Disordered" evidence="2">
    <location>
        <begin position="94"/>
        <end position="123"/>
    </location>
</feature>
<dbReference type="InterPro" id="IPR005133">
    <property type="entry name" value="PhaG_MnhG_YufB"/>
</dbReference>